<feature type="non-terminal residue" evidence="1">
    <location>
        <position position="1"/>
    </location>
</feature>
<sequence>HRVAFYMYDIPYIKRRQYIKLDRHRLQYLSWPQKLYCTYCGYGNGAVRYWTQIAAATEKYWCGVMHNNDDLDFITPTHHKEFAKYADEQDFKAKYL</sequence>
<dbReference type="Proteomes" id="UP000033934">
    <property type="component" value="Unassembled WGS sequence"/>
</dbReference>
<gene>
    <name evidence="1" type="ORF">UT11_C0004G0001</name>
</gene>
<dbReference type="EMBL" id="LBVO01000004">
    <property type="protein sequence ID" value="KKQ90499.1"/>
    <property type="molecule type" value="Genomic_DNA"/>
</dbReference>
<dbReference type="AlphaFoldDB" id="A0A0G0NXA0"/>
<accession>A0A0G0NXA0</accession>
<evidence type="ECO:0000313" key="1">
    <source>
        <dbReference type="EMBL" id="KKQ90499.1"/>
    </source>
</evidence>
<evidence type="ECO:0000313" key="2">
    <source>
        <dbReference type="Proteomes" id="UP000033934"/>
    </source>
</evidence>
<comment type="caution">
    <text evidence="1">The sequence shown here is derived from an EMBL/GenBank/DDBJ whole genome shotgun (WGS) entry which is preliminary data.</text>
</comment>
<protein>
    <submittedName>
        <fullName evidence="1">Uncharacterized protein</fullName>
    </submittedName>
</protein>
<name>A0A0G0NXA0_9BACT</name>
<reference evidence="1 2" key="1">
    <citation type="journal article" date="2015" name="Nature">
        <title>rRNA introns, odd ribosomes, and small enigmatic genomes across a large radiation of phyla.</title>
        <authorList>
            <person name="Brown C.T."/>
            <person name="Hug L.A."/>
            <person name="Thomas B.C."/>
            <person name="Sharon I."/>
            <person name="Castelle C.J."/>
            <person name="Singh A."/>
            <person name="Wilkins M.J."/>
            <person name="Williams K.H."/>
            <person name="Banfield J.F."/>
        </authorList>
    </citation>
    <scope>NUCLEOTIDE SEQUENCE [LARGE SCALE GENOMIC DNA]</scope>
</reference>
<proteinExistence type="predicted"/>
<organism evidence="1 2">
    <name type="scientific">Berkelbacteria bacterium GW2011_GWA2_38_9</name>
    <dbReference type="NCBI Taxonomy" id="1618334"/>
    <lineage>
        <taxon>Bacteria</taxon>
        <taxon>Candidatus Berkelbacteria</taxon>
    </lineage>
</organism>